<dbReference type="PANTHER" id="PTHR43610">
    <property type="entry name" value="BLL6696 PROTEIN"/>
    <property type="match status" value="1"/>
</dbReference>
<evidence type="ECO:0000313" key="3">
    <source>
        <dbReference type="Proteomes" id="UP000275456"/>
    </source>
</evidence>
<proteinExistence type="predicted"/>
<dbReference type="EMBL" id="RKHJ01000001">
    <property type="protein sequence ID" value="ROR65261.1"/>
    <property type="molecule type" value="Genomic_DNA"/>
</dbReference>
<evidence type="ECO:0000313" key="2">
    <source>
        <dbReference type="EMBL" id="ROR65261.1"/>
    </source>
</evidence>
<name>A0A3N2AQD1_9MICO</name>
<keyword evidence="2" id="KW-0808">Transferase</keyword>
<dbReference type="InterPro" id="IPR000182">
    <property type="entry name" value="GNAT_dom"/>
</dbReference>
<dbReference type="PANTHER" id="PTHR43610:SF1">
    <property type="entry name" value="N-ACETYLTRANSFERASE DOMAIN-CONTAINING PROTEIN"/>
    <property type="match status" value="1"/>
</dbReference>
<evidence type="ECO:0000259" key="1">
    <source>
        <dbReference type="PROSITE" id="PS51186"/>
    </source>
</evidence>
<comment type="caution">
    <text evidence="2">The sequence shown here is derived from an EMBL/GenBank/DDBJ whole genome shotgun (WGS) entry which is preliminary data.</text>
</comment>
<dbReference type="PROSITE" id="PS51186">
    <property type="entry name" value="GNAT"/>
    <property type="match status" value="1"/>
</dbReference>
<dbReference type="RefSeq" id="WP_245989727.1">
    <property type="nucleotide sequence ID" value="NZ_RKHJ01000001.1"/>
</dbReference>
<feature type="domain" description="N-acetyltransferase" evidence="1">
    <location>
        <begin position="14"/>
        <end position="178"/>
    </location>
</feature>
<accession>A0A3N2AQD1</accession>
<keyword evidence="3" id="KW-1185">Reference proteome</keyword>
<dbReference type="GO" id="GO:0016747">
    <property type="term" value="F:acyltransferase activity, transferring groups other than amino-acyl groups"/>
    <property type="evidence" value="ECO:0007669"/>
    <property type="project" value="InterPro"/>
</dbReference>
<gene>
    <name evidence="2" type="ORF">EDD26_0627</name>
</gene>
<dbReference type="InterPro" id="IPR016181">
    <property type="entry name" value="Acyl_CoA_acyltransferase"/>
</dbReference>
<organism evidence="2 3">
    <name type="scientific">Agrococcus jenensis</name>
    <dbReference type="NCBI Taxonomy" id="46353"/>
    <lineage>
        <taxon>Bacteria</taxon>
        <taxon>Bacillati</taxon>
        <taxon>Actinomycetota</taxon>
        <taxon>Actinomycetes</taxon>
        <taxon>Micrococcales</taxon>
        <taxon>Microbacteriaceae</taxon>
        <taxon>Agrococcus</taxon>
    </lineage>
</organism>
<reference evidence="2 3" key="1">
    <citation type="submission" date="2018-11" db="EMBL/GenBank/DDBJ databases">
        <title>Sequencing the genomes of 1000 actinobacteria strains.</title>
        <authorList>
            <person name="Klenk H.-P."/>
        </authorList>
    </citation>
    <scope>NUCLEOTIDE SEQUENCE [LARGE SCALE GENOMIC DNA]</scope>
    <source>
        <strain evidence="2 3">DSM 9580</strain>
    </source>
</reference>
<dbReference type="Gene3D" id="3.40.630.30">
    <property type="match status" value="1"/>
</dbReference>
<dbReference type="Pfam" id="PF13302">
    <property type="entry name" value="Acetyltransf_3"/>
    <property type="match status" value="1"/>
</dbReference>
<sequence>MSILDLPVLTHPLVTLEPLSHDHAPALAAAAAEGDLWRRAWYTSVPEPDAVGAEIDRRLGLHAEGTMAPWAIVAGGRAVGMTTYMHIEAEAPRLEIGSTWMAASAQGSGINPAIKLLMLERAFDELGCIAVEFRTHWHNRQSRDAIERLGAKLDGVLRSHQIYKGTLRDTVVYSIIAPEWPAVRRGLEARLDARAT</sequence>
<dbReference type="SUPFAM" id="SSF55729">
    <property type="entry name" value="Acyl-CoA N-acyltransferases (Nat)"/>
    <property type="match status" value="1"/>
</dbReference>
<dbReference type="Proteomes" id="UP000275456">
    <property type="component" value="Unassembled WGS sequence"/>
</dbReference>
<dbReference type="AlphaFoldDB" id="A0A3N2AQD1"/>
<protein>
    <submittedName>
        <fullName evidence="2">RimJ/RimL family protein N-acetyltransferase</fullName>
    </submittedName>
</protein>